<comment type="caution">
    <text evidence="1">The sequence shown here is derived from an EMBL/GenBank/DDBJ whole genome shotgun (WGS) entry which is preliminary data.</text>
</comment>
<evidence type="ECO:0000313" key="1">
    <source>
        <dbReference type="EMBL" id="CAG8653189.1"/>
    </source>
</evidence>
<evidence type="ECO:0000313" key="2">
    <source>
        <dbReference type="Proteomes" id="UP000789831"/>
    </source>
</evidence>
<proteinExistence type="predicted"/>
<keyword evidence="2" id="KW-1185">Reference proteome</keyword>
<reference evidence="1" key="1">
    <citation type="submission" date="2021-06" db="EMBL/GenBank/DDBJ databases">
        <authorList>
            <person name="Kallberg Y."/>
            <person name="Tangrot J."/>
            <person name="Rosling A."/>
        </authorList>
    </citation>
    <scope>NUCLEOTIDE SEQUENCE</scope>
    <source>
        <strain evidence="1">MT106</strain>
    </source>
</reference>
<accession>A0A9N9H7M3</accession>
<dbReference type="AlphaFoldDB" id="A0A9N9H7M3"/>
<dbReference type="Proteomes" id="UP000789831">
    <property type="component" value="Unassembled WGS sequence"/>
</dbReference>
<feature type="non-terminal residue" evidence="1">
    <location>
        <position position="55"/>
    </location>
</feature>
<gene>
    <name evidence="1" type="ORF">AGERDE_LOCUS11485</name>
</gene>
<organism evidence="1 2">
    <name type="scientific">Ambispora gerdemannii</name>
    <dbReference type="NCBI Taxonomy" id="144530"/>
    <lineage>
        <taxon>Eukaryota</taxon>
        <taxon>Fungi</taxon>
        <taxon>Fungi incertae sedis</taxon>
        <taxon>Mucoromycota</taxon>
        <taxon>Glomeromycotina</taxon>
        <taxon>Glomeromycetes</taxon>
        <taxon>Archaeosporales</taxon>
        <taxon>Ambisporaceae</taxon>
        <taxon>Ambispora</taxon>
    </lineage>
</organism>
<dbReference type="EMBL" id="CAJVPL010004990">
    <property type="protein sequence ID" value="CAG8653189.1"/>
    <property type="molecule type" value="Genomic_DNA"/>
</dbReference>
<name>A0A9N9H7M3_9GLOM</name>
<protein>
    <submittedName>
        <fullName evidence="1">6072_t:CDS:1</fullName>
    </submittedName>
</protein>
<sequence>MASLHFGFRFTNFLSKSSQYIVPADMYLGQVYFALRNGKDKPPIHYSISTIYDLA</sequence>